<dbReference type="Gene3D" id="3.40.50.300">
    <property type="entry name" value="P-loop containing nucleotide triphosphate hydrolases"/>
    <property type="match status" value="1"/>
</dbReference>
<comment type="caution">
    <text evidence="1">The sequence shown here is derived from an EMBL/GenBank/DDBJ whole genome shotgun (WGS) entry which is preliminary data.</text>
</comment>
<dbReference type="AlphaFoldDB" id="A0A133VAP9"/>
<reference evidence="1 2" key="1">
    <citation type="journal article" date="2016" name="Sci. Rep.">
        <title>Metabolic traits of an uncultured archaeal lineage -MSBL1- from brine pools of the Red Sea.</title>
        <authorList>
            <person name="Mwirichia R."/>
            <person name="Alam I."/>
            <person name="Rashid M."/>
            <person name="Vinu M."/>
            <person name="Ba-Alawi W."/>
            <person name="Anthony Kamau A."/>
            <person name="Kamanda Ngugi D."/>
            <person name="Goker M."/>
            <person name="Klenk H.P."/>
            <person name="Bajic V."/>
            <person name="Stingl U."/>
        </authorList>
    </citation>
    <scope>NUCLEOTIDE SEQUENCE [LARGE SCALE GENOMIC DNA]</scope>
    <source>
        <strain evidence="1">SCGC-AAA261F19</strain>
    </source>
</reference>
<evidence type="ECO:0000313" key="1">
    <source>
        <dbReference type="EMBL" id="KXB03532.1"/>
    </source>
</evidence>
<proteinExistence type="predicted"/>
<sequence>MDCYKTIRLANVLDSWTRGLVVNRVGRSSDTSRDEIEHFMGKTLGSLPVLEEIPEDPMVQEAEREGVPVAVYEPESPASRAINELAKIVVGVKDLPYAPYEEPEIDETIKRLCRALTGRRT</sequence>
<dbReference type="SUPFAM" id="SSF52540">
    <property type="entry name" value="P-loop containing nucleoside triphosphate hydrolases"/>
    <property type="match status" value="1"/>
</dbReference>
<evidence type="ECO:0000313" key="2">
    <source>
        <dbReference type="Proteomes" id="UP000070565"/>
    </source>
</evidence>
<dbReference type="EMBL" id="LHXZ01000010">
    <property type="protein sequence ID" value="KXB03532.1"/>
    <property type="molecule type" value="Genomic_DNA"/>
</dbReference>
<organism evidence="1 2">
    <name type="scientific">candidate division MSBL1 archaeon SCGC-AAA261F19</name>
    <dbReference type="NCBI Taxonomy" id="1698275"/>
    <lineage>
        <taxon>Archaea</taxon>
        <taxon>Methanobacteriati</taxon>
        <taxon>Methanobacteriota</taxon>
        <taxon>candidate division MSBL1</taxon>
    </lineage>
</organism>
<keyword evidence="2" id="KW-1185">Reference proteome</keyword>
<name>A0A133VAP9_9EURY</name>
<gene>
    <name evidence="1" type="ORF">AKJ45_01325</name>
</gene>
<evidence type="ECO:0008006" key="3">
    <source>
        <dbReference type="Google" id="ProtNLM"/>
    </source>
</evidence>
<dbReference type="InterPro" id="IPR027417">
    <property type="entry name" value="P-loop_NTPase"/>
</dbReference>
<dbReference type="Proteomes" id="UP000070565">
    <property type="component" value="Unassembled WGS sequence"/>
</dbReference>
<protein>
    <recommendedName>
        <fullName evidence="3">CobQ/CobB/MinD/ParA nucleotide binding domain-containing protein</fullName>
    </recommendedName>
</protein>
<accession>A0A133VAP9</accession>